<dbReference type="AlphaFoldDB" id="A0A812PJV7"/>
<dbReference type="PANTHER" id="PTHR24345">
    <property type="entry name" value="SERINE/THREONINE-PROTEIN KINASE PLK"/>
    <property type="match status" value="1"/>
</dbReference>
<protein>
    <submittedName>
        <fullName evidence="3">PRKACB protein</fullName>
    </submittedName>
</protein>
<dbReference type="PANTHER" id="PTHR24345:SF87">
    <property type="entry name" value="TBC1 DOMAIN CONTAINING KINASE"/>
    <property type="match status" value="1"/>
</dbReference>
<dbReference type="OrthoDB" id="541276at2759"/>
<evidence type="ECO:0000259" key="2">
    <source>
        <dbReference type="PROSITE" id="PS50011"/>
    </source>
</evidence>
<feature type="signal peptide" evidence="1">
    <location>
        <begin position="1"/>
        <end position="20"/>
    </location>
</feature>
<dbReference type="InterPro" id="IPR000719">
    <property type="entry name" value="Prot_kinase_dom"/>
</dbReference>
<feature type="domain" description="Protein kinase" evidence="2">
    <location>
        <begin position="91"/>
        <end position="373"/>
    </location>
</feature>
<dbReference type="SMART" id="SM00220">
    <property type="entry name" value="S_TKc"/>
    <property type="match status" value="1"/>
</dbReference>
<keyword evidence="4" id="KW-1185">Reference proteome</keyword>
<evidence type="ECO:0000256" key="1">
    <source>
        <dbReference type="SAM" id="SignalP"/>
    </source>
</evidence>
<keyword evidence="1" id="KW-0732">Signal</keyword>
<proteinExistence type="predicted"/>
<accession>A0A812PJV7</accession>
<organism evidence="3 4">
    <name type="scientific">Symbiodinium pilosum</name>
    <name type="common">Dinoflagellate</name>
    <dbReference type="NCBI Taxonomy" id="2952"/>
    <lineage>
        <taxon>Eukaryota</taxon>
        <taxon>Sar</taxon>
        <taxon>Alveolata</taxon>
        <taxon>Dinophyceae</taxon>
        <taxon>Suessiales</taxon>
        <taxon>Symbiodiniaceae</taxon>
        <taxon>Symbiodinium</taxon>
    </lineage>
</organism>
<gene>
    <name evidence="3" type="primary">PRKACB</name>
    <name evidence="3" type="ORF">SPIL2461_LOCUS7888</name>
</gene>
<evidence type="ECO:0000313" key="4">
    <source>
        <dbReference type="Proteomes" id="UP000649617"/>
    </source>
</evidence>
<feature type="chain" id="PRO_5032602431" evidence="1">
    <location>
        <begin position="21"/>
        <end position="435"/>
    </location>
</feature>
<dbReference type="CDD" id="cd00180">
    <property type="entry name" value="PKc"/>
    <property type="match status" value="1"/>
</dbReference>
<dbReference type="PROSITE" id="PS50011">
    <property type="entry name" value="PROTEIN_KINASE_DOM"/>
    <property type="match status" value="1"/>
</dbReference>
<comment type="caution">
    <text evidence="3">The sequence shown here is derived from an EMBL/GenBank/DDBJ whole genome shotgun (WGS) entry which is preliminary data.</text>
</comment>
<dbReference type="SUPFAM" id="SSF56112">
    <property type="entry name" value="Protein kinase-like (PK-like)"/>
    <property type="match status" value="1"/>
</dbReference>
<dbReference type="EMBL" id="CAJNIZ010012692">
    <property type="protein sequence ID" value="CAE7336835.1"/>
    <property type="molecule type" value="Genomic_DNA"/>
</dbReference>
<dbReference type="GO" id="GO:0004672">
    <property type="term" value="F:protein kinase activity"/>
    <property type="evidence" value="ECO:0007669"/>
    <property type="project" value="InterPro"/>
</dbReference>
<dbReference type="GO" id="GO:0005524">
    <property type="term" value="F:ATP binding"/>
    <property type="evidence" value="ECO:0007669"/>
    <property type="project" value="InterPro"/>
</dbReference>
<evidence type="ECO:0000313" key="3">
    <source>
        <dbReference type="EMBL" id="CAE7336835.1"/>
    </source>
</evidence>
<name>A0A812PJV7_SYMPI</name>
<dbReference type="Proteomes" id="UP000649617">
    <property type="component" value="Unassembled WGS sequence"/>
</dbReference>
<dbReference type="InterPro" id="IPR011009">
    <property type="entry name" value="Kinase-like_dom_sf"/>
</dbReference>
<dbReference type="GO" id="GO:0005634">
    <property type="term" value="C:nucleus"/>
    <property type="evidence" value="ECO:0007669"/>
    <property type="project" value="TreeGrafter"/>
</dbReference>
<feature type="non-terminal residue" evidence="3">
    <location>
        <position position="435"/>
    </location>
</feature>
<sequence>MDIRLLVVAFLGCAFMSGASRTGVKAALNLHQDLASATLRNKADGLRRLRAFNATGLRMLRAGVDLPLEAPSSFVEEDYVWELPSPWNSKLKVVSKIGEGSFGIILKCEMLCKPGTFVTVKLVSQKTEMMRKEMEVLDKMRDISDLCISSIGTPSYIETNQGFWVMMPYMNRGELYDLIRKCDDKPACKHCGTDGRRCWEKIDPQYTTPLILSLFHDVVHGVDILYKKTGLLHTDLKPENAMINCQGFKCFAAVIDLGCVCNPKDPDECGLQGTPGYIPPEVWEETDETAGKTSARDVWALGVILYQLLYAERPPFYADSFGFSTGMYDSTDDPNIPTPRTRIDELVIQMLAHDAAKRPSLAKIMMTLKQVVVYDFPESGDLRPLQNLALSPTERNASKGVPLCLSDIRPEQVGHRGHVADLVEPVEEDQFDPWK</sequence>
<reference evidence="3" key="1">
    <citation type="submission" date="2021-02" db="EMBL/GenBank/DDBJ databases">
        <authorList>
            <person name="Dougan E. K."/>
            <person name="Rhodes N."/>
            <person name="Thang M."/>
            <person name="Chan C."/>
        </authorList>
    </citation>
    <scope>NUCLEOTIDE SEQUENCE</scope>
</reference>
<dbReference type="Gene3D" id="1.10.510.10">
    <property type="entry name" value="Transferase(Phosphotransferase) domain 1"/>
    <property type="match status" value="1"/>
</dbReference>
<dbReference type="Pfam" id="PF00069">
    <property type="entry name" value="Pkinase"/>
    <property type="match status" value="1"/>
</dbReference>